<dbReference type="EMBL" id="JAGTTN010000002">
    <property type="protein sequence ID" value="MCC2032452.1"/>
    <property type="molecule type" value="Genomic_DNA"/>
</dbReference>
<name>A0A9X1LUN9_9MICO</name>
<reference evidence="1" key="1">
    <citation type="submission" date="2021-04" db="EMBL/GenBank/DDBJ databases">
        <title>Microbacterium tenobrionis sp. nov. and Microbacterium allomyrinae sp. nov., isolated from larvae of Tenobrio molitor and Allomyrina dichotoma, respectively.</title>
        <authorList>
            <person name="Lee S.D."/>
        </authorList>
    </citation>
    <scope>NUCLEOTIDE SEQUENCE</scope>
    <source>
        <strain evidence="1">BWT-G7</strain>
    </source>
</reference>
<dbReference type="RefSeq" id="WP_229384388.1">
    <property type="nucleotide sequence ID" value="NZ_JAGTTN010000002.1"/>
</dbReference>
<keyword evidence="2" id="KW-1185">Reference proteome</keyword>
<proteinExistence type="predicted"/>
<evidence type="ECO:0000313" key="2">
    <source>
        <dbReference type="Proteomes" id="UP001139354"/>
    </source>
</evidence>
<dbReference type="AlphaFoldDB" id="A0A9X1LUN9"/>
<comment type="caution">
    <text evidence="1">The sequence shown here is derived from an EMBL/GenBank/DDBJ whole genome shotgun (WGS) entry which is preliminary data.</text>
</comment>
<accession>A0A9X1LUN9</accession>
<protein>
    <submittedName>
        <fullName evidence="1">Uncharacterized protein</fullName>
    </submittedName>
</protein>
<evidence type="ECO:0000313" key="1">
    <source>
        <dbReference type="EMBL" id="MCC2032452.1"/>
    </source>
</evidence>
<organism evidence="1 2">
    <name type="scientific">Microbacterium allomyrinae</name>
    <dbReference type="NCBI Taxonomy" id="2830666"/>
    <lineage>
        <taxon>Bacteria</taxon>
        <taxon>Bacillati</taxon>
        <taxon>Actinomycetota</taxon>
        <taxon>Actinomycetes</taxon>
        <taxon>Micrococcales</taxon>
        <taxon>Microbacteriaceae</taxon>
        <taxon>Microbacterium</taxon>
    </lineage>
</organism>
<dbReference type="Proteomes" id="UP001139354">
    <property type="component" value="Unassembled WGS sequence"/>
</dbReference>
<gene>
    <name evidence="1" type="ORF">KEC57_09720</name>
</gene>
<sequence>MIDVTQSREIQATIYALRLARRDIRLNINKRARAQIKPLWQREVASRARSRRAQRVIAGGVGASLTDRGVRLRAATSSRPLRGGLVPAEQWMGDEFGARTQRIQVRQRSGKGRVYTRPLTINRQFPGRTHHGMVAFDAASATGRRLVALWVAQVVEDLGNVENVEVVG</sequence>